<dbReference type="NCBIfam" id="TIGR01764">
    <property type="entry name" value="excise"/>
    <property type="match status" value="1"/>
</dbReference>
<dbReference type="AlphaFoldDB" id="A0A1I7A478"/>
<accession>A0A1I7A478</accession>
<dbReference type="Gene3D" id="3.40.190.10">
    <property type="entry name" value="Periplasmic binding protein-like II"/>
    <property type="match status" value="1"/>
</dbReference>
<gene>
    <name evidence="3" type="ORF">SAMN04487956_11513</name>
</gene>
<dbReference type="SUPFAM" id="SSF53850">
    <property type="entry name" value="Periplasmic binding protein-like II"/>
    <property type="match status" value="1"/>
</dbReference>
<organism evidence="3 4">
    <name type="scientific">Halomonas saccharevitans</name>
    <dbReference type="NCBI Taxonomy" id="416872"/>
    <lineage>
        <taxon>Bacteria</taxon>
        <taxon>Pseudomonadati</taxon>
        <taxon>Pseudomonadota</taxon>
        <taxon>Gammaproteobacteria</taxon>
        <taxon>Oceanospirillales</taxon>
        <taxon>Halomonadaceae</taxon>
        <taxon>Halomonas</taxon>
    </lineage>
</organism>
<dbReference type="InterPro" id="IPR009061">
    <property type="entry name" value="DNA-bd_dom_put_sf"/>
</dbReference>
<dbReference type="SUPFAM" id="SSF46955">
    <property type="entry name" value="Putative DNA-binding domain"/>
    <property type="match status" value="1"/>
</dbReference>
<dbReference type="Pfam" id="PF12727">
    <property type="entry name" value="PBP_like"/>
    <property type="match status" value="1"/>
</dbReference>
<dbReference type="InterPro" id="IPR024370">
    <property type="entry name" value="PBP_domain"/>
</dbReference>
<evidence type="ECO:0000313" key="3">
    <source>
        <dbReference type="EMBL" id="SFT69726.1"/>
    </source>
</evidence>
<evidence type="ECO:0000259" key="2">
    <source>
        <dbReference type="Pfam" id="PF12728"/>
    </source>
</evidence>
<evidence type="ECO:0000259" key="1">
    <source>
        <dbReference type="Pfam" id="PF12727"/>
    </source>
</evidence>
<reference evidence="3 4" key="1">
    <citation type="submission" date="2016-10" db="EMBL/GenBank/DDBJ databases">
        <authorList>
            <person name="de Groot N.N."/>
        </authorList>
    </citation>
    <scope>NUCLEOTIDE SEQUENCE [LARGE SCALE GENOMIC DNA]</scope>
    <source>
        <strain evidence="3 4">CGMCC 1.6493</strain>
    </source>
</reference>
<dbReference type="EMBL" id="FPAQ01000015">
    <property type="protein sequence ID" value="SFT69726.1"/>
    <property type="molecule type" value="Genomic_DNA"/>
</dbReference>
<feature type="domain" description="Helix-turn-helix" evidence="2">
    <location>
        <begin position="25"/>
        <end position="73"/>
    </location>
</feature>
<dbReference type="Pfam" id="PF12728">
    <property type="entry name" value="HTH_17"/>
    <property type="match status" value="1"/>
</dbReference>
<evidence type="ECO:0000313" key="4">
    <source>
        <dbReference type="Proteomes" id="UP000199594"/>
    </source>
</evidence>
<dbReference type="InterPro" id="IPR010093">
    <property type="entry name" value="SinI_DNA-bd"/>
</dbReference>
<dbReference type="PANTHER" id="PTHR38431:SF1">
    <property type="entry name" value="BLL2305 PROTEIN"/>
    <property type="match status" value="1"/>
</dbReference>
<dbReference type="PANTHER" id="PTHR38431">
    <property type="entry name" value="BLL2305 PROTEIN"/>
    <property type="match status" value="1"/>
</dbReference>
<dbReference type="InterPro" id="IPR041657">
    <property type="entry name" value="HTH_17"/>
</dbReference>
<proteinExistence type="predicted"/>
<sequence length="313" mass="34638">MQNNDEFSLYPYEGNAMALGPEHAYLTTAEVADYLRLKERKVYDLVRQGGIPCVRVTGKLLFPRQAIDLWLMSHLEGDRASSRPVPLVLAGSQDPLLEWAVRESDAGLALLCHGSGDGVRRLLSGEAMVSGLHLLDERGGDYNRPEALGLAGMRDLVMVRWATRRQGLLLAPDNPLRIAALKDLVNRRVRVAHRQPDAGAHRLLSWLLRRAGIDPNELRFAAHPSLSEDDLALAIRQGEADAGLGVEAAARRQGLAFVPLHEEAFDLALRRRSFFEAPIQRLLAFAREPRFVERAEALGGYDIGEVGRVVHNA</sequence>
<protein>
    <submittedName>
        <fullName evidence="3">DNA binding domain-containing protein, excisionase family</fullName>
    </submittedName>
</protein>
<dbReference type="Proteomes" id="UP000199594">
    <property type="component" value="Unassembled WGS sequence"/>
</dbReference>
<name>A0A1I7A478_9GAMM</name>
<dbReference type="GO" id="GO:0003677">
    <property type="term" value="F:DNA binding"/>
    <property type="evidence" value="ECO:0007669"/>
    <property type="project" value="InterPro"/>
</dbReference>
<feature type="domain" description="PBP" evidence="1">
    <location>
        <begin position="103"/>
        <end position="286"/>
    </location>
</feature>